<dbReference type="EMBL" id="FUKQ01000010">
    <property type="protein sequence ID" value="SJN21146.1"/>
    <property type="molecule type" value="Genomic_DNA"/>
</dbReference>
<proteinExistence type="predicted"/>
<dbReference type="AlphaFoldDB" id="A0A1R4IMM9"/>
<evidence type="ECO:0000313" key="3">
    <source>
        <dbReference type="Proteomes" id="UP000188342"/>
    </source>
</evidence>
<feature type="region of interest" description="Disordered" evidence="1">
    <location>
        <begin position="132"/>
        <end position="186"/>
    </location>
</feature>
<name>A0A1R4IMM9_9ACTN</name>
<reference evidence="2 3" key="1">
    <citation type="submission" date="2017-02" db="EMBL/GenBank/DDBJ databases">
        <authorList>
            <person name="Peterson S.W."/>
        </authorList>
    </citation>
    <scope>NUCLEOTIDE SEQUENCE [LARGE SCALE GENOMIC DNA]</scope>
    <source>
        <strain evidence="2 3">LSP_Lj1</strain>
    </source>
</reference>
<gene>
    <name evidence="2" type="ORF">FM114_02740</name>
</gene>
<feature type="compositionally biased region" description="Low complexity" evidence="1">
    <location>
        <begin position="132"/>
        <end position="162"/>
    </location>
</feature>
<dbReference type="RefSeq" id="WP_094763662.1">
    <property type="nucleotide sequence ID" value="NZ_FUKQ01000010.1"/>
</dbReference>
<sequence length="186" mass="19142">MTQFTQQESEAIRNGAMGAVALVSQAEPGFLATFKESMAASKALASAPAEFTQLMKSGMTMPPAASSKEEMVSKLLGNLREAVQVASKDEATLAALKNYVTAATQQVAEAAKGVSPEETAMIEQIQAVLNQAPAATPEAPAAPAEQAQATPAEQAPARPAAPVENPPQATAENPAGQAELKWPTQG</sequence>
<protein>
    <submittedName>
        <fullName evidence="2">Uncharacterized protein</fullName>
    </submittedName>
</protein>
<organism evidence="2 3">
    <name type="scientific">Luteococcus japonicus LSP_Lj1</name>
    <dbReference type="NCBI Taxonomy" id="1255658"/>
    <lineage>
        <taxon>Bacteria</taxon>
        <taxon>Bacillati</taxon>
        <taxon>Actinomycetota</taxon>
        <taxon>Actinomycetes</taxon>
        <taxon>Propionibacteriales</taxon>
        <taxon>Propionibacteriaceae</taxon>
        <taxon>Luteococcus</taxon>
    </lineage>
</organism>
<dbReference type="Proteomes" id="UP000188342">
    <property type="component" value="Unassembled WGS sequence"/>
</dbReference>
<evidence type="ECO:0000256" key="1">
    <source>
        <dbReference type="SAM" id="MobiDB-lite"/>
    </source>
</evidence>
<keyword evidence="3" id="KW-1185">Reference proteome</keyword>
<evidence type="ECO:0000313" key="2">
    <source>
        <dbReference type="EMBL" id="SJN21146.1"/>
    </source>
</evidence>
<accession>A0A1R4IMM9</accession>
<dbReference type="OrthoDB" id="4867150at2"/>